<proteinExistence type="predicted"/>
<evidence type="ECO:0000313" key="3">
    <source>
        <dbReference type="Proteomes" id="UP001315278"/>
    </source>
</evidence>
<name>A0ABS5FUI7_9BRAD</name>
<dbReference type="SUPFAM" id="SSF53098">
    <property type="entry name" value="Ribonuclease H-like"/>
    <property type="match status" value="1"/>
</dbReference>
<keyword evidence="2" id="KW-0378">Hydrolase</keyword>
<dbReference type="EMBL" id="JAFCJH010000046">
    <property type="protein sequence ID" value="MBR0799951.1"/>
    <property type="molecule type" value="Genomic_DNA"/>
</dbReference>
<keyword evidence="2" id="KW-0540">Nuclease</keyword>
<dbReference type="InterPro" id="IPR012337">
    <property type="entry name" value="RNaseH-like_sf"/>
</dbReference>
<keyword evidence="3" id="KW-1185">Reference proteome</keyword>
<accession>A0ABS5FUI7</accession>
<feature type="domain" description="Exonuclease" evidence="1">
    <location>
        <begin position="33"/>
        <end position="198"/>
    </location>
</feature>
<organism evidence="2 3">
    <name type="scientific">Bradyrhizobium jicamae</name>
    <dbReference type="NCBI Taxonomy" id="280332"/>
    <lineage>
        <taxon>Bacteria</taxon>
        <taxon>Pseudomonadati</taxon>
        <taxon>Pseudomonadota</taxon>
        <taxon>Alphaproteobacteria</taxon>
        <taxon>Hyphomicrobiales</taxon>
        <taxon>Nitrobacteraceae</taxon>
        <taxon>Bradyrhizobium</taxon>
    </lineage>
</organism>
<dbReference type="InterPro" id="IPR036397">
    <property type="entry name" value="RNaseH_sf"/>
</dbReference>
<dbReference type="SMART" id="SM00479">
    <property type="entry name" value="EXOIII"/>
    <property type="match status" value="1"/>
</dbReference>
<dbReference type="Pfam" id="PF00929">
    <property type="entry name" value="RNase_T"/>
    <property type="match status" value="1"/>
</dbReference>
<dbReference type="NCBIfam" id="NF006615">
    <property type="entry name" value="PRK09182.1"/>
    <property type="match status" value="1"/>
</dbReference>
<protein>
    <submittedName>
        <fullName evidence="2">3'-5' exonuclease</fullName>
    </submittedName>
</protein>
<dbReference type="Proteomes" id="UP001315278">
    <property type="component" value="Unassembled WGS sequence"/>
</dbReference>
<dbReference type="InterPro" id="IPR013520">
    <property type="entry name" value="Ribonucl_H"/>
</dbReference>
<dbReference type="Gene3D" id="3.30.420.10">
    <property type="entry name" value="Ribonuclease H-like superfamily/Ribonuclease H"/>
    <property type="match status" value="1"/>
</dbReference>
<dbReference type="CDD" id="cd06127">
    <property type="entry name" value="DEDDh"/>
    <property type="match status" value="1"/>
</dbReference>
<gene>
    <name evidence="2" type="ORF">JQ615_31745</name>
</gene>
<dbReference type="PANTHER" id="PTHR30231:SF37">
    <property type="entry name" value="EXODEOXYRIBONUCLEASE 10"/>
    <property type="match status" value="1"/>
</dbReference>
<evidence type="ECO:0000313" key="2">
    <source>
        <dbReference type="EMBL" id="MBR0799951.1"/>
    </source>
</evidence>
<keyword evidence="2" id="KW-0269">Exonuclease</keyword>
<evidence type="ECO:0000259" key="1">
    <source>
        <dbReference type="SMART" id="SM00479"/>
    </source>
</evidence>
<dbReference type="GO" id="GO:0004527">
    <property type="term" value="F:exonuclease activity"/>
    <property type="evidence" value="ECO:0007669"/>
    <property type="project" value="UniProtKB-KW"/>
</dbReference>
<reference evidence="3" key="1">
    <citation type="journal article" date="2021" name="ISME J.">
        <title>Evolutionary origin and ecological implication of a unique nif island in free-living Bradyrhizobium lineages.</title>
        <authorList>
            <person name="Tao J."/>
        </authorList>
    </citation>
    <scope>NUCLEOTIDE SEQUENCE [LARGE SCALE GENOMIC DNA]</scope>
    <source>
        <strain evidence="3">SZCCT0434</strain>
    </source>
</reference>
<sequence>MAAALGQSQDYRVLRRLIPRSITTSPVDQAVKTGILLDVETTGLDLQKDEIIELGMVKFDYVGDGRIVGVRDVFASFNEPSIPIPAEVTSLTGITDEMVAGHRIDASAVESFVQDAVIVIAHNAAFDRKFAERFWSVFEHKAWGCSATEVEWRRHGFAGAQLGYLLNGAGFFHHAHRAVDDCHALVEILSVELAPAGAPALAVLLEQARKKTIRVWAEQSPFELKDILKRRGYRWSDGSDGRPRSWYIDVGETAAESEIAFLRTEIFLRDEPRLQTLTAFTRFSRRL</sequence>
<dbReference type="PANTHER" id="PTHR30231">
    <property type="entry name" value="DNA POLYMERASE III SUBUNIT EPSILON"/>
    <property type="match status" value="1"/>
</dbReference>
<comment type="caution">
    <text evidence="2">The sequence shown here is derived from an EMBL/GenBank/DDBJ whole genome shotgun (WGS) entry which is preliminary data.</text>
</comment>